<dbReference type="SUPFAM" id="SSF48452">
    <property type="entry name" value="TPR-like"/>
    <property type="match status" value="1"/>
</dbReference>
<evidence type="ECO:0000313" key="5">
    <source>
        <dbReference type="Proteomes" id="UP000248039"/>
    </source>
</evidence>
<keyword evidence="1" id="KW-0547">Nucleotide-binding</keyword>
<dbReference type="EMBL" id="PYBW01000014">
    <property type="protein sequence ID" value="PYC87460.1"/>
    <property type="molecule type" value="Genomic_DNA"/>
</dbReference>
<organism evidence="4 5">
    <name type="scientific">Streptomyces tateyamensis</name>
    <dbReference type="NCBI Taxonomy" id="565073"/>
    <lineage>
        <taxon>Bacteria</taxon>
        <taxon>Bacillati</taxon>
        <taxon>Actinomycetota</taxon>
        <taxon>Actinomycetes</taxon>
        <taxon>Kitasatosporales</taxon>
        <taxon>Streptomycetaceae</taxon>
        <taxon>Streptomyces</taxon>
    </lineage>
</organism>
<dbReference type="InterPro" id="IPR003593">
    <property type="entry name" value="AAA+_ATPase"/>
</dbReference>
<dbReference type="GO" id="GO:0004016">
    <property type="term" value="F:adenylate cyclase activity"/>
    <property type="evidence" value="ECO:0007669"/>
    <property type="project" value="TreeGrafter"/>
</dbReference>
<accession>A0A2V4PR79</accession>
<protein>
    <submittedName>
        <fullName evidence="4">LuxR family transcriptional regulator</fullName>
    </submittedName>
</protein>
<name>A0A2V4PR79_9ACTN</name>
<dbReference type="SUPFAM" id="SSF52540">
    <property type="entry name" value="P-loop containing nucleoside triphosphate hydrolases"/>
    <property type="match status" value="1"/>
</dbReference>
<keyword evidence="2" id="KW-0067">ATP-binding</keyword>
<evidence type="ECO:0000256" key="2">
    <source>
        <dbReference type="ARBA" id="ARBA00022840"/>
    </source>
</evidence>
<dbReference type="Gene3D" id="1.10.10.10">
    <property type="entry name" value="Winged helix-like DNA-binding domain superfamily/Winged helix DNA-binding domain"/>
    <property type="match status" value="1"/>
</dbReference>
<comment type="caution">
    <text evidence="4">The sequence shown here is derived from an EMBL/GenBank/DDBJ whole genome shotgun (WGS) entry which is preliminary data.</text>
</comment>
<reference evidence="4 5" key="1">
    <citation type="submission" date="2018-03" db="EMBL/GenBank/DDBJ databases">
        <title>Bioinformatic expansion and discovery of thiopeptide antibiotics.</title>
        <authorList>
            <person name="Schwalen C.J."/>
            <person name="Hudson G.A."/>
            <person name="Mitchell D.A."/>
        </authorList>
    </citation>
    <scope>NUCLEOTIDE SEQUENCE [LARGE SCALE GENOMIC DNA]</scope>
    <source>
        <strain evidence="4 5">ATCC 21389</strain>
    </source>
</reference>
<dbReference type="InterPro" id="IPR000792">
    <property type="entry name" value="Tscrpt_reg_LuxR_C"/>
</dbReference>
<dbReference type="CDD" id="cd06170">
    <property type="entry name" value="LuxR_C_like"/>
    <property type="match status" value="1"/>
</dbReference>
<dbReference type="Gene3D" id="3.40.50.300">
    <property type="entry name" value="P-loop containing nucleotide triphosphate hydrolases"/>
    <property type="match status" value="1"/>
</dbReference>
<dbReference type="Pfam" id="PF00196">
    <property type="entry name" value="GerE"/>
    <property type="match status" value="1"/>
</dbReference>
<dbReference type="InterPro" id="IPR016032">
    <property type="entry name" value="Sig_transdc_resp-reg_C-effctor"/>
</dbReference>
<dbReference type="InterPro" id="IPR011990">
    <property type="entry name" value="TPR-like_helical_dom_sf"/>
</dbReference>
<dbReference type="Proteomes" id="UP000248039">
    <property type="component" value="Unassembled WGS sequence"/>
</dbReference>
<dbReference type="PROSITE" id="PS50043">
    <property type="entry name" value="HTH_LUXR_2"/>
    <property type="match status" value="1"/>
</dbReference>
<dbReference type="GO" id="GO:0005524">
    <property type="term" value="F:ATP binding"/>
    <property type="evidence" value="ECO:0007669"/>
    <property type="project" value="UniProtKB-KW"/>
</dbReference>
<evidence type="ECO:0000256" key="1">
    <source>
        <dbReference type="ARBA" id="ARBA00022741"/>
    </source>
</evidence>
<dbReference type="PANTHER" id="PTHR16305">
    <property type="entry name" value="TESTICULAR SOLUBLE ADENYLYL CYCLASE"/>
    <property type="match status" value="1"/>
</dbReference>
<dbReference type="GO" id="GO:0003677">
    <property type="term" value="F:DNA binding"/>
    <property type="evidence" value="ECO:0007669"/>
    <property type="project" value="InterPro"/>
</dbReference>
<dbReference type="GO" id="GO:0006355">
    <property type="term" value="P:regulation of DNA-templated transcription"/>
    <property type="evidence" value="ECO:0007669"/>
    <property type="project" value="InterPro"/>
</dbReference>
<feature type="domain" description="HTH luxR-type" evidence="3">
    <location>
        <begin position="911"/>
        <end position="976"/>
    </location>
</feature>
<dbReference type="OrthoDB" id="5378762at2"/>
<keyword evidence="5" id="KW-1185">Reference proteome</keyword>
<dbReference type="GO" id="GO:0005737">
    <property type="term" value="C:cytoplasm"/>
    <property type="evidence" value="ECO:0007669"/>
    <property type="project" value="TreeGrafter"/>
</dbReference>
<sequence>MRTPSPIVVGRATELALLDAALAATAVRRGGVVFLVGEPGIGKSRLAAECAHRAHGRDLAVLTGRSAVDGAGRPFGPLREALASRFRRTGPPTDPALLPYRPLLARLVPEWRTADTPVAVPGGELELGEALLRLLAQLGRPHGCLLVLEDLHDADPETVAVVEYLVDNLAELPVLLVATLRPDPGPAREMVRAAERRRCAAVAELRPLAPAEVRRLIAGCLDTPAGQVPEAVAEQLTADADGNPYLVEELLGALVGAGALRRSAHGWQVFGELGTVPTASLPASIVRSYGRRIAALDPRLRELLLVAACLGPRFAMDTVQLVTGFTERRMFDLLRAAAEASFLLPDPGAPGWYAFRHALTAEALLATLPPLERVVVARHAAAELERADPALPGERCRLAADLLLLAEDRPGAARHFAEAGRRALAAGAVASAVALLQRAHQLAAEPDRVVVGCALVEALAEAGRLDQALALAATVAQDADVDRLVAVHTRLAWAAVTAERTQEAASQAAAVRELLGDRATPEQRAALAVVEAELALLPGPGERSERLAESERLARLAVETAQRIPLPVVACQALQLLAVLARDRDFDEADAHLERMLAIAEQHDLPSWRVEALQRLGVNASMRTGTPELLEHARQAALRIGAVVLTQNTDAVLAMNAVLCAQWATARETADRALAATARLRNLTAHRYLLLTEATLAAHQGRRRGMEQALAAFDRSGGGDYYLVPLVLGLCRAFCALLEEDRVRATADLAAARAWEDEHPSVYHLTGRYGLHPLLAVLADTPRSAGAGADSSRAVIPDGPATVLAWNRQFLLLAQAAQLGRDGRTEAATRAVRAAQEVGEPFPTARHLGMRLIGEAALRDGWGEPLRWLRAAEEHFHAQGVGAVARACRTLLRQAGASVSQHRDGRNRIPSQLRSQGVTLREFEVFGLLPEAPTNQSIADRLAISPRTVEKHVASLLAKTASPDRATLCNLAAGLLAQDPPEPA</sequence>
<dbReference type="InterPro" id="IPR027417">
    <property type="entry name" value="P-loop_NTPase"/>
</dbReference>
<dbReference type="InterPro" id="IPR041664">
    <property type="entry name" value="AAA_16"/>
</dbReference>
<dbReference type="Gene3D" id="1.25.40.10">
    <property type="entry name" value="Tetratricopeptide repeat domain"/>
    <property type="match status" value="1"/>
</dbReference>
<gene>
    <name evidence="4" type="ORF">C7C46_04625</name>
</gene>
<evidence type="ECO:0000313" key="4">
    <source>
        <dbReference type="EMBL" id="PYC87460.1"/>
    </source>
</evidence>
<dbReference type="RefSeq" id="WP_110665962.1">
    <property type="nucleotide sequence ID" value="NZ_PYBW01000014.1"/>
</dbReference>
<dbReference type="Pfam" id="PF13191">
    <property type="entry name" value="AAA_16"/>
    <property type="match status" value="1"/>
</dbReference>
<dbReference type="InterPro" id="IPR036388">
    <property type="entry name" value="WH-like_DNA-bd_sf"/>
</dbReference>
<evidence type="ECO:0000259" key="3">
    <source>
        <dbReference type="PROSITE" id="PS50043"/>
    </source>
</evidence>
<dbReference type="SMART" id="SM00421">
    <property type="entry name" value="HTH_LUXR"/>
    <property type="match status" value="1"/>
</dbReference>
<proteinExistence type="predicted"/>
<dbReference type="SMART" id="SM00382">
    <property type="entry name" value="AAA"/>
    <property type="match status" value="1"/>
</dbReference>
<dbReference type="AlphaFoldDB" id="A0A2V4PR79"/>
<dbReference type="PANTHER" id="PTHR16305:SF28">
    <property type="entry name" value="GUANYLATE CYCLASE DOMAIN-CONTAINING PROTEIN"/>
    <property type="match status" value="1"/>
</dbReference>
<dbReference type="SUPFAM" id="SSF46894">
    <property type="entry name" value="C-terminal effector domain of the bipartite response regulators"/>
    <property type="match status" value="1"/>
</dbReference>